<dbReference type="PANTHER" id="PTHR43752">
    <property type="entry name" value="BNR/ASP-BOX REPEAT FAMILY PROTEIN"/>
    <property type="match status" value="1"/>
</dbReference>
<keyword evidence="4" id="KW-1185">Reference proteome</keyword>
<feature type="chain" id="PRO_5020184854" evidence="1">
    <location>
        <begin position="21"/>
        <end position="344"/>
    </location>
</feature>
<dbReference type="InterPro" id="IPR036278">
    <property type="entry name" value="Sialidase_sf"/>
</dbReference>
<dbReference type="RefSeq" id="WP_132114494.1">
    <property type="nucleotide sequence ID" value="NZ_SMJU01000002.1"/>
</dbReference>
<protein>
    <submittedName>
        <fullName evidence="3">Sialidase</fullName>
    </submittedName>
</protein>
<dbReference type="EMBL" id="SMJU01000002">
    <property type="protein sequence ID" value="TDB67976.1"/>
    <property type="molecule type" value="Genomic_DNA"/>
</dbReference>
<evidence type="ECO:0000256" key="1">
    <source>
        <dbReference type="SAM" id="SignalP"/>
    </source>
</evidence>
<dbReference type="AlphaFoldDB" id="A0A4R4KLW2"/>
<dbReference type="PANTHER" id="PTHR43752:SF2">
    <property type="entry name" value="BNR_ASP-BOX REPEAT FAMILY PROTEIN"/>
    <property type="match status" value="1"/>
</dbReference>
<gene>
    <name evidence="3" type="ORF">EZE20_03355</name>
</gene>
<feature type="domain" description="Sialidase" evidence="2">
    <location>
        <begin position="52"/>
        <end position="326"/>
    </location>
</feature>
<dbReference type="CDD" id="cd15482">
    <property type="entry name" value="Sialidase_non-viral"/>
    <property type="match status" value="1"/>
</dbReference>
<dbReference type="OrthoDB" id="41724at2"/>
<dbReference type="Pfam" id="PF13088">
    <property type="entry name" value="BNR_2"/>
    <property type="match status" value="1"/>
</dbReference>
<organism evidence="3 4">
    <name type="scientific">Arundinibacter roseus</name>
    <dbReference type="NCBI Taxonomy" id="2070510"/>
    <lineage>
        <taxon>Bacteria</taxon>
        <taxon>Pseudomonadati</taxon>
        <taxon>Bacteroidota</taxon>
        <taxon>Cytophagia</taxon>
        <taxon>Cytophagales</taxon>
        <taxon>Spirosomataceae</taxon>
        <taxon>Arundinibacter</taxon>
    </lineage>
</organism>
<evidence type="ECO:0000259" key="2">
    <source>
        <dbReference type="Pfam" id="PF13088"/>
    </source>
</evidence>
<feature type="signal peptide" evidence="1">
    <location>
        <begin position="1"/>
        <end position="20"/>
    </location>
</feature>
<dbReference type="InterPro" id="IPR011040">
    <property type="entry name" value="Sialidase"/>
</dbReference>
<sequence length="344" mass="38497">MLQRFSFFLCLFALSGAGFAQPKATLITQEFIFENPPVPSCHASTIVEVTPGTWMAAWFGGTEEGNKDVGIWLASQKNGTWSKPLLMDEGIMSEKLRYPCWNPVLFKSQAGVLFLFYKVGPSPREWWGMVRTSTDNGANWSKAERLPDGVLGPIKNKPTQLANGTILSPSSTETKTSWKAHIERSEDGGKTWTVEPIDHKTDLDVIQGSILTYPGNRLQMLCRSKQNQIAEVWSEDGGKTWGTFSKTHLLNPNSGTDAVTLKNGWQVLIYNPTIRGKDWDNGRQKLHVAVSKDGMSWADVHVLENQPRGEYSYPAVVQAADGNVHITYTWERRKVRHVVLALDF</sequence>
<comment type="caution">
    <text evidence="3">The sequence shown here is derived from an EMBL/GenBank/DDBJ whole genome shotgun (WGS) entry which is preliminary data.</text>
</comment>
<evidence type="ECO:0000313" key="4">
    <source>
        <dbReference type="Proteomes" id="UP000295706"/>
    </source>
</evidence>
<dbReference type="SUPFAM" id="SSF50939">
    <property type="entry name" value="Sialidases"/>
    <property type="match status" value="1"/>
</dbReference>
<reference evidence="3 4" key="1">
    <citation type="submission" date="2019-02" db="EMBL/GenBank/DDBJ databases">
        <title>Arundinibacter roseus gen. nov., sp. nov., a new member of the family Cytophagaceae.</title>
        <authorList>
            <person name="Szuroczki S."/>
            <person name="Khayer B."/>
            <person name="Sproer C."/>
            <person name="Toumi M."/>
            <person name="Szabo A."/>
            <person name="Felfoldi T."/>
            <person name="Schumann P."/>
            <person name="Toth E."/>
        </authorList>
    </citation>
    <scope>NUCLEOTIDE SEQUENCE [LARGE SCALE GENOMIC DNA]</scope>
    <source>
        <strain evidence="3 4">DMA-k-7a</strain>
    </source>
</reference>
<proteinExistence type="predicted"/>
<name>A0A4R4KLW2_9BACT</name>
<evidence type="ECO:0000313" key="3">
    <source>
        <dbReference type="EMBL" id="TDB67976.1"/>
    </source>
</evidence>
<dbReference type="Gene3D" id="2.120.10.10">
    <property type="match status" value="1"/>
</dbReference>
<dbReference type="Proteomes" id="UP000295706">
    <property type="component" value="Unassembled WGS sequence"/>
</dbReference>
<keyword evidence="1" id="KW-0732">Signal</keyword>
<accession>A0A4R4KLW2</accession>